<comment type="caution">
    <text evidence="1">The sequence shown here is derived from an EMBL/GenBank/DDBJ whole genome shotgun (WGS) entry which is preliminary data.</text>
</comment>
<organism evidence="1 2">
    <name type="scientific">Fodinibius salicampi</name>
    <dbReference type="NCBI Taxonomy" id="1920655"/>
    <lineage>
        <taxon>Bacteria</taxon>
        <taxon>Pseudomonadati</taxon>
        <taxon>Balneolota</taxon>
        <taxon>Balneolia</taxon>
        <taxon>Balneolales</taxon>
        <taxon>Balneolaceae</taxon>
        <taxon>Fodinibius</taxon>
    </lineage>
</organism>
<evidence type="ECO:0000313" key="2">
    <source>
        <dbReference type="Proteomes" id="UP001207337"/>
    </source>
</evidence>
<protein>
    <submittedName>
        <fullName evidence="1">Uncharacterized protein</fullName>
    </submittedName>
</protein>
<evidence type="ECO:0000313" key="1">
    <source>
        <dbReference type="EMBL" id="MCW9712675.1"/>
    </source>
</evidence>
<name>A0ABT3PXT5_9BACT</name>
<accession>A0ABT3PXT5</accession>
<dbReference type="Proteomes" id="UP001207337">
    <property type="component" value="Unassembled WGS sequence"/>
</dbReference>
<gene>
    <name evidence="1" type="ORF">LQ318_07140</name>
</gene>
<dbReference type="EMBL" id="JAJNDC010000001">
    <property type="protein sequence ID" value="MCW9712675.1"/>
    <property type="molecule type" value="Genomic_DNA"/>
</dbReference>
<reference evidence="1 2" key="1">
    <citation type="submission" date="2021-11" db="EMBL/GenBank/DDBJ databases">
        <title>Aliifidinibius sp. nov., a new bacterium isolated from saline soil.</title>
        <authorList>
            <person name="Galisteo C."/>
            <person name="De La Haba R."/>
            <person name="Sanchez-Porro C."/>
            <person name="Ventosa A."/>
        </authorList>
    </citation>
    <scope>NUCLEOTIDE SEQUENCE [LARGE SCALE GENOMIC DNA]</scope>
    <source>
        <strain evidence="1 2">KACC 190600</strain>
    </source>
</reference>
<dbReference type="RefSeq" id="WP_265788792.1">
    <property type="nucleotide sequence ID" value="NZ_BAABRS010000001.1"/>
</dbReference>
<sequence length="69" mass="8189">MEKDLLLLELEELGFTILADWINDKEICTLNEALNHLKENEYMLDDEEDERAFRRAEEIVESIFTENAN</sequence>
<proteinExistence type="predicted"/>
<keyword evidence="2" id="KW-1185">Reference proteome</keyword>